<feature type="compositionally biased region" description="Acidic residues" evidence="1">
    <location>
        <begin position="1"/>
        <end position="12"/>
    </location>
</feature>
<reference evidence="2 3" key="1">
    <citation type="submission" date="2020-01" db="EMBL/GenBank/DDBJ databases">
        <title>the WGS Modestobacter muralis CPCC 204518.</title>
        <authorList>
            <person name="Jiang Z."/>
        </authorList>
    </citation>
    <scope>NUCLEOTIDE SEQUENCE [LARGE SCALE GENOMIC DNA]</scope>
    <source>
        <strain evidence="2 3">DSM 100205</strain>
    </source>
</reference>
<feature type="compositionally biased region" description="Low complexity" evidence="1">
    <location>
        <begin position="75"/>
        <end position="85"/>
    </location>
</feature>
<feature type="compositionally biased region" description="Basic and acidic residues" evidence="1">
    <location>
        <begin position="102"/>
        <end position="116"/>
    </location>
</feature>
<keyword evidence="3" id="KW-1185">Reference proteome</keyword>
<evidence type="ECO:0000313" key="2">
    <source>
        <dbReference type="EMBL" id="NEK96194.1"/>
    </source>
</evidence>
<sequence>MSGTDGTDEGPVEEWTRRSGRPPVPAPVPSEADAGDGQHRTERVPFPLPAPHGDRPAAPRTEQLPAQPAPGTPGGQPAAAPETGQLRLGGYPPRVPGPARQRPAEPRTGEDDDRAR</sequence>
<gene>
    <name evidence="2" type="ORF">GCU67_18770</name>
</gene>
<dbReference type="EMBL" id="JAAGWH010000056">
    <property type="protein sequence ID" value="NEK96194.1"/>
    <property type="molecule type" value="Genomic_DNA"/>
</dbReference>
<organism evidence="2 3">
    <name type="scientific">Modestobacter muralis</name>
    <dbReference type="NCBI Taxonomy" id="1608614"/>
    <lineage>
        <taxon>Bacteria</taxon>
        <taxon>Bacillati</taxon>
        <taxon>Actinomycetota</taxon>
        <taxon>Actinomycetes</taxon>
        <taxon>Geodermatophilales</taxon>
        <taxon>Geodermatophilaceae</taxon>
        <taxon>Modestobacter</taxon>
    </lineage>
</organism>
<protein>
    <submittedName>
        <fullName evidence="2">Uncharacterized protein</fullName>
    </submittedName>
</protein>
<feature type="region of interest" description="Disordered" evidence="1">
    <location>
        <begin position="1"/>
        <end position="116"/>
    </location>
</feature>
<evidence type="ECO:0000313" key="3">
    <source>
        <dbReference type="Proteomes" id="UP000468828"/>
    </source>
</evidence>
<accession>A0A6P0F268</accession>
<dbReference type="AlphaFoldDB" id="A0A6P0F268"/>
<proteinExistence type="predicted"/>
<dbReference type="Proteomes" id="UP000468828">
    <property type="component" value="Unassembled WGS sequence"/>
</dbReference>
<comment type="caution">
    <text evidence="2">The sequence shown here is derived from an EMBL/GenBank/DDBJ whole genome shotgun (WGS) entry which is preliminary data.</text>
</comment>
<name>A0A6P0F268_9ACTN</name>
<evidence type="ECO:0000256" key="1">
    <source>
        <dbReference type="SAM" id="MobiDB-lite"/>
    </source>
</evidence>